<dbReference type="GO" id="GO:0035556">
    <property type="term" value="P:intracellular signal transduction"/>
    <property type="evidence" value="ECO:0007669"/>
    <property type="project" value="TreeGrafter"/>
</dbReference>
<evidence type="ECO:0000256" key="2">
    <source>
        <dbReference type="ARBA" id="ARBA00022527"/>
    </source>
</evidence>
<name>Q6BLL8_DEBHA</name>
<feature type="compositionally biased region" description="Polar residues" evidence="10">
    <location>
        <begin position="723"/>
        <end position="732"/>
    </location>
</feature>
<dbReference type="PANTHER" id="PTHR24346:SF30">
    <property type="entry name" value="MATERNAL EMBRYONIC LEUCINE ZIPPER KINASE"/>
    <property type="match status" value="1"/>
</dbReference>
<organism evidence="12 13">
    <name type="scientific">Debaryomyces hansenii (strain ATCC 36239 / CBS 767 / BCRC 21394 / JCM 1990 / NBRC 0083 / IGC 2968)</name>
    <name type="common">Yeast</name>
    <name type="synonym">Torulaspora hansenii</name>
    <dbReference type="NCBI Taxonomy" id="284592"/>
    <lineage>
        <taxon>Eukaryota</taxon>
        <taxon>Fungi</taxon>
        <taxon>Dikarya</taxon>
        <taxon>Ascomycota</taxon>
        <taxon>Saccharomycotina</taxon>
        <taxon>Pichiomycetes</taxon>
        <taxon>Debaryomycetaceae</taxon>
        <taxon>Debaryomyces</taxon>
    </lineage>
</organism>
<dbReference type="GO" id="GO:0030447">
    <property type="term" value="P:filamentous growth"/>
    <property type="evidence" value="ECO:0007669"/>
    <property type="project" value="UniProtKB-ARBA"/>
</dbReference>
<dbReference type="Gene3D" id="1.10.510.10">
    <property type="entry name" value="Transferase(Phosphotransferase) domain 1"/>
    <property type="match status" value="1"/>
</dbReference>
<dbReference type="EMBL" id="CR382138">
    <property type="protein sequence ID" value="CAG89253.2"/>
    <property type="molecule type" value="Genomic_DNA"/>
</dbReference>
<dbReference type="HOGENOM" id="CLU_009275_0_0_1"/>
<evidence type="ECO:0000256" key="3">
    <source>
        <dbReference type="ARBA" id="ARBA00022679"/>
    </source>
</evidence>
<feature type="compositionally biased region" description="Basic and acidic residues" evidence="10">
    <location>
        <begin position="20"/>
        <end position="36"/>
    </location>
</feature>
<dbReference type="InterPro" id="IPR008271">
    <property type="entry name" value="Ser/Thr_kinase_AS"/>
</dbReference>
<feature type="compositionally biased region" description="Basic and acidic residues" evidence="10">
    <location>
        <begin position="625"/>
        <end position="642"/>
    </location>
</feature>
<feature type="compositionally biased region" description="Polar residues" evidence="10">
    <location>
        <begin position="541"/>
        <end position="554"/>
    </location>
</feature>
<evidence type="ECO:0000256" key="1">
    <source>
        <dbReference type="ARBA" id="ARBA00012513"/>
    </source>
</evidence>
<feature type="compositionally biased region" description="Polar residues" evidence="10">
    <location>
        <begin position="694"/>
        <end position="714"/>
    </location>
</feature>
<dbReference type="GO" id="GO:0005524">
    <property type="term" value="F:ATP binding"/>
    <property type="evidence" value="ECO:0007669"/>
    <property type="project" value="UniProtKB-UniRule"/>
</dbReference>
<evidence type="ECO:0000259" key="11">
    <source>
        <dbReference type="PROSITE" id="PS50011"/>
    </source>
</evidence>
<evidence type="ECO:0000256" key="5">
    <source>
        <dbReference type="ARBA" id="ARBA00022777"/>
    </source>
</evidence>
<dbReference type="Proteomes" id="UP000000599">
    <property type="component" value="Chromosome F"/>
</dbReference>
<dbReference type="SMART" id="SM00220">
    <property type="entry name" value="S_TKc"/>
    <property type="match status" value="1"/>
</dbReference>
<dbReference type="OMA" id="DHAFRDY"/>
<dbReference type="PROSITE" id="PS50011">
    <property type="entry name" value="PROTEIN_KINASE_DOM"/>
    <property type="match status" value="1"/>
</dbReference>
<dbReference type="STRING" id="284592.Q6BLL8"/>
<dbReference type="eggNOG" id="KOG0583">
    <property type="taxonomic scope" value="Eukaryota"/>
</dbReference>
<evidence type="ECO:0000256" key="7">
    <source>
        <dbReference type="ARBA" id="ARBA00047899"/>
    </source>
</evidence>
<protein>
    <recommendedName>
        <fullName evidence="1">non-specific serine/threonine protein kinase</fullName>
        <ecNumber evidence="1">2.7.11.1</ecNumber>
    </recommendedName>
</protein>
<dbReference type="VEuPathDB" id="FungiDB:DEHA2F12408g"/>
<dbReference type="SUPFAM" id="SSF56112">
    <property type="entry name" value="Protein kinase-like (PK-like)"/>
    <property type="match status" value="1"/>
</dbReference>
<dbReference type="InterPro" id="IPR017441">
    <property type="entry name" value="Protein_kinase_ATP_BS"/>
</dbReference>
<feature type="compositionally biased region" description="Polar residues" evidence="10">
    <location>
        <begin position="612"/>
        <end position="621"/>
    </location>
</feature>
<dbReference type="InterPro" id="IPR000719">
    <property type="entry name" value="Prot_kinase_dom"/>
</dbReference>
<evidence type="ECO:0000313" key="13">
    <source>
        <dbReference type="Proteomes" id="UP000000599"/>
    </source>
</evidence>
<evidence type="ECO:0000256" key="10">
    <source>
        <dbReference type="SAM" id="MobiDB-lite"/>
    </source>
</evidence>
<evidence type="ECO:0000256" key="4">
    <source>
        <dbReference type="ARBA" id="ARBA00022741"/>
    </source>
</evidence>
<feature type="region of interest" description="Disordered" evidence="10">
    <location>
        <begin position="533"/>
        <end position="566"/>
    </location>
</feature>
<dbReference type="OrthoDB" id="4062651at2759"/>
<keyword evidence="5" id="KW-0418">Kinase</keyword>
<evidence type="ECO:0000256" key="9">
    <source>
        <dbReference type="PROSITE-ProRule" id="PRU10141"/>
    </source>
</evidence>
<dbReference type="PANTHER" id="PTHR24346">
    <property type="entry name" value="MAP/MICROTUBULE AFFINITY-REGULATING KINASE"/>
    <property type="match status" value="1"/>
</dbReference>
<dbReference type="InParanoid" id="Q6BLL8"/>
<dbReference type="PROSITE" id="PS00108">
    <property type="entry name" value="PROTEIN_KINASE_ST"/>
    <property type="match status" value="1"/>
</dbReference>
<comment type="catalytic activity">
    <reaction evidence="8">
        <text>L-seryl-[protein] + ATP = O-phospho-L-seryl-[protein] + ADP + H(+)</text>
        <dbReference type="Rhea" id="RHEA:17989"/>
        <dbReference type="Rhea" id="RHEA-COMP:9863"/>
        <dbReference type="Rhea" id="RHEA-COMP:11604"/>
        <dbReference type="ChEBI" id="CHEBI:15378"/>
        <dbReference type="ChEBI" id="CHEBI:29999"/>
        <dbReference type="ChEBI" id="CHEBI:30616"/>
        <dbReference type="ChEBI" id="CHEBI:83421"/>
        <dbReference type="ChEBI" id="CHEBI:456216"/>
        <dbReference type="EC" id="2.7.11.1"/>
    </reaction>
</comment>
<dbReference type="GeneID" id="2904195"/>
<dbReference type="FunCoup" id="Q6BLL8">
    <property type="interactions" value="294"/>
</dbReference>
<feature type="region of interest" description="Disordered" evidence="10">
    <location>
        <begin position="1"/>
        <end position="96"/>
    </location>
</feature>
<feature type="region of interest" description="Disordered" evidence="10">
    <location>
        <begin position="578"/>
        <end position="753"/>
    </location>
</feature>
<keyword evidence="4 9" id="KW-0547">Nucleotide-binding</keyword>
<feature type="compositionally biased region" description="Basic and acidic residues" evidence="10">
    <location>
        <begin position="597"/>
        <end position="610"/>
    </location>
</feature>
<accession>Q6BLL8</accession>
<keyword evidence="6 9" id="KW-0067">ATP-binding</keyword>
<dbReference type="FunFam" id="1.10.510.10:FF:000949">
    <property type="entry name" value="Serine/threonine-protein kinase PTK1/STK1"/>
    <property type="match status" value="1"/>
</dbReference>
<proteinExistence type="predicted"/>
<dbReference type="KEGG" id="dha:DEHA2F12408g"/>
<reference evidence="12 13" key="1">
    <citation type="journal article" date="2004" name="Nature">
        <title>Genome evolution in yeasts.</title>
        <authorList>
            <consortium name="Genolevures"/>
            <person name="Dujon B."/>
            <person name="Sherman D."/>
            <person name="Fischer G."/>
            <person name="Durrens P."/>
            <person name="Casaregola S."/>
            <person name="Lafontaine I."/>
            <person name="de Montigny J."/>
            <person name="Marck C."/>
            <person name="Neuveglise C."/>
            <person name="Talla E."/>
            <person name="Goffard N."/>
            <person name="Frangeul L."/>
            <person name="Aigle M."/>
            <person name="Anthouard V."/>
            <person name="Babour A."/>
            <person name="Barbe V."/>
            <person name="Barnay S."/>
            <person name="Blanchin S."/>
            <person name="Beckerich J.M."/>
            <person name="Beyne E."/>
            <person name="Bleykasten C."/>
            <person name="Boisrame A."/>
            <person name="Boyer J."/>
            <person name="Cattolico L."/>
            <person name="Confanioleri F."/>
            <person name="de Daruvar A."/>
            <person name="Despons L."/>
            <person name="Fabre E."/>
            <person name="Fairhead C."/>
            <person name="Ferry-Dumazet H."/>
            <person name="Groppi A."/>
            <person name="Hantraye F."/>
            <person name="Hennequin C."/>
            <person name="Jauniaux N."/>
            <person name="Joyet P."/>
            <person name="Kachouri R."/>
            <person name="Kerrest A."/>
            <person name="Koszul R."/>
            <person name="Lemaire M."/>
            <person name="Lesur I."/>
            <person name="Ma L."/>
            <person name="Muller H."/>
            <person name="Nicaud J.M."/>
            <person name="Nikolski M."/>
            <person name="Oztas S."/>
            <person name="Ozier-Kalogeropoulos O."/>
            <person name="Pellenz S."/>
            <person name="Potier S."/>
            <person name="Richard G.F."/>
            <person name="Straub M.L."/>
            <person name="Suleau A."/>
            <person name="Swennene D."/>
            <person name="Tekaia F."/>
            <person name="Wesolowski-Louvel M."/>
            <person name="Westhof E."/>
            <person name="Wirth B."/>
            <person name="Zeniou-Meyer M."/>
            <person name="Zivanovic I."/>
            <person name="Bolotin-Fukuhara M."/>
            <person name="Thierry A."/>
            <person name="Bouchier C."/>
            <person name="Caudron B."/>
            <person name="Scarpelli C."/>
            <person name="Gaillardin C."/>
            <person name="Weissenbach J."/>
            <person name="Wincker P."/>
            <person name="Souciet J.L."/>
        </authorList>
    </citation>
    <scope>NUCLEOTIDE SEQUENCE [LARGE SCALE GENOMIC DNA]</scope>
    <source>
        <strain evidence="13">ATCC 36239 / CBS 767 / BCRC 21394 / JCM 1990 / NBRC 0083 / IGC 2968</strain>
    </source>
</reference>
<feature type="compositionally biased region" description="Basic residues" evidence="10">
    <location>
        <begin position="8"/>
        <end position="19"/>
    </location>
</feature>
<evidence type="ECO:0000256" key="6">
    <source>
        <dbReference type="ARBA" id="ARBA00022840"/>
    </source>
</evidence>
<feature type="compositionally biased region" description="Polar residues" evidence="10">
    <location>
        <begin position="582"/>
        <end position="596"/>
    </location>
</feature>
<feature type="binding site" evidence="9">
    <location>
        <position position="243"/>
    </location>
    <ligand>
        <name>ATP</name>
        <dbReference type="ChEBI" id="CHEBI:30616"/>
    </ligand>
</feature>
<dbReference type="EC" id="2.7.11.1" evidence="1"/>
<sequence length="788" mass="87568">MPAEKEKQHHHHGLKHIFKKEHSPESPSDSGKESVHGSHIGLSKLFHHSRESKADTPSGSSGGRISRTPSVLSMRRHSSNMTRSHSNIENEKTPKKLSKAETMAHLQHMNKNNVARSVRQANELRSGTPGGGRGGGLNITPNANNNSQHEKIKYNPFGINKSPSAEHPSTSFYLSGGPDANRVLNNPVADPNDFLPEELQQDHVNLLEDFEIDMQNKKLGDGGSSDVRIINSACNKKNVYALKKFTLLDKESDEDFYKRAIKEYIISKKASKSRHVVDTIMMVRIQSQANLTRGWGIILELCGGGDLFNAIVKSGWKSSSLNEKYCIFKQIAYGVKFLHEMGIAHKDLKPENVLIDGNGIAKLCDFGVSGYGNEVQGDLSSPVKLSTAYVGSPPYSPPEVMKLKEVSSSDMKKWAYDPYKMDCWALGMLLFCIVYRGVPFSMASTNEHAYREYKFNHSRYAGDHPNFKHNLEVTKGPGSEFKWAQQFHSTGAARVAWKLCDPSVTNRYTLDLLFADPWFTELEMCIYEHPDQDVNPIITPPGSSNPSSGQTSRAPSRKATIGSNYDSDEFHSSFRSMLDLGGQSNETSPNVNQNSKFNHEYDYRDRDDGSIHSASSITQTPLKLHRGDRMNSYDRMDNHEGFEGMDNDTSSEYSNSKPRSMLDVSNDDPAFKDSQQPSSANLPALKEDEIETFDNMNKPQENMSTASSISSANRKSCGDQPGPNDSENNGNGVTKKKSLPELHVRPLKGSSQLHIDSNGVCELGYKIKKHHHVGISNVTVSGSLSRKR</sequence>
<evidence type="ECO:0000256" key="8">
    <source>
        <dbReference type="ARBA" id="ARBA00048679"/>
    </source>
</evidence>
<dbReference type="RefSeq" id="XP_460903.2">
    <property type="nucleotide sequence ID" value="XM_460903.1"/>
</dbReference>
<feature type="domain" description="Protein kinase" evidence="11">
    <location>
        <begin position="213"/>
        <end position="519"/>
    </location>
</feature>
<keyword evidence="3" id="KW-0808">Transferase</keyword>
<keyword evidence="2" id="KW-0723">Serine/threonine-protein kinase</keyword>
<evidence type="ECO:0000313" key="12">
    <source>
        <dbReference type="EMBL" id="CAG89253.2"/>
    </source>
</evidence>
<dbReference type="GO" id="GO:0005737">
    <property type="term" value="C:cytoplasm"/>
    <property type="evidence" value="ECO:0007669"/>
    <property type="project" value="TreeGrafter"/>
</dbReference>
<keyword evidence="13" id="KW-1185">Reference proteome</keyword>
<gene>
    <name evidence="12" type="ordered locus">DEHA2F12408g</name>
</gene>
<feature type="compositionally biased region" description="Polar residues" evidence="10">
    <location>
        <begin position="647"/>
        <end position="658"/>
    </location>
</feature>
<comment type="catalytic activity">
    <reaction evidence="7">
        <text>L-threonyl-[protein] + ATP = O-phospho-L-threonyl-[protein] + ADP + H(+)</text>
        <dbReference type="Rhea" id="RHEA:46608"/>
        <dbReference type="Rhea" id="RHEA-COMP:11060"/>
        <dbReference type="Rhea" id="RHEA-COMP:11605"/>
        <dbReference type="ChEBI" id="CHEBI:15378"/>
        <dbReference type="ChEBI" id="CHEBI:30013"/>
        <dbReference type="ChEBI" id="CHEBI:30616"/>
        <dbReference type="ChEBI" id="CHEBI:61977"/>
        <dbReference type="ChEBI" id="CHEBI:456216"/>
        <dbReference type="EC" id="2.7.11.1"/>
    </reaction>
</comment>
<dbReference type="InterPro" id="IPR011009">
    <property type="entry name" value="Kinase-like_dom_sf"/>
</dbReference>
<dbReference type="GO" id="GO:0004674">
    <property type="term" value="F:protein serine/threonine kinase activity"/>
    <property type="evidence" value="ECO:0007669"/>
    <property type="project" value="UniProtKB-KW"/>
</dbReference>
<dbReference type="Pfam" id="PF00069">
    <property type="entry name" value="Pkinase"/>
    <property type="match status" value="1"/>
</dbReference>
<dbReference type="AlphaFoldDB" id="Q6BLL8"/>
<dbReference type="PROSITE" id="PS00107">
    <property type="entry name" value="PROTEIN_KINASE_ATP"/>
    <property type="match status" value="1"/>
</dbReference>